<accession>A0ABS7KT36</accession>
<evidence type="ECO:0000313" key="2">
    <source>
        <dbReference type="Proteomes" id="UP001299068"/>
    </source>
</evidence>
<reference evidence="1 2" key="1">
    <citation type="journal article" date="2021" name="Cell Host Microbe">
        <title>in vivo commensal control of Clostridioides difficile virulence.</title>
        <authorList>
            <person name="Girinathan B.P."/>
            <person name="Dibenedetto N."/>
            <person name="Worley J.N."/>
            <person name="Peltier J."/>
            <person name="Arrieta-Ortiz M.L."/>
            <person name="Rupa Christinal Immanuel S."/>
            <person name="Lavin R."/>
            <person name="Delaney M.L."/>
            <person name="Cummins C."/>
            <person name="Hoffmann M."/>
            <person name="Luo Y."/>
            <person name="Gonzalez-Escalona N."/>
            <person name="Allard M."/>
            <person name="Onderdonk A.B."/>
            <person name="Gerber G.K."/>
            <person name="Sonenshein A.L."/>
            <person name="Baliga N."/>
            <person name="Dupuy B."/>
            <person name="Bry L."/>
        </authorList>
    </citation>
    <scope>NUCLEOTIDE SEQUENCE [LARGE SCALE GENOMIC DNA]</scope>
    <source>
        <strain evidence="1 2">DSM 599</strain>
    </source>
</reference>
<protein>
    <recommendedName>
        <fullName evidence="3">Twitching motility protein PilT</fullName>
    </recommendedName>
</protein>
<organism evidence="1 2">
    <name type="scientific">Clostridium sardiniense</name>
    <name type="common">Clostridium absonum</name>
    <dbReference type="NCBI Taxonomy" id="29369"/>
    <lineage>
        <taxon>Bacteria</taxon>
        <taxon>Bacillati</taxon>
        <taxon>Bacillota</taxon>
        <taxon>Clostridia</taxon>
        <taxon>Eubacteriales</taxon>
        <taxon>Clostridiaceae</taxon>
        <taxon>Clostridium</taxon>
    </lineage>
</organism>
<comment type="caution">
    <text evidence="1">The sequence shown here is derived from an EMBL/GenBank/DDBJ whole genome shotgun (WGS) entry which is preliminary data.</text>
</comment>
<proteinExistence type="predicted"/>
<evidence type="ECO:0000313" key="1">
    <source>
        <dbReference type="EMBL" id="MBY0753969.1"/>
    </source>
</evidence>
<dbReference type="Proteomes" id="UP001299068">
    <property type="component" value="Unassembled WGS sequence"/>
</dbReference>
<evidence type="ECO:0008006" key="3">
    <source>
        <dbReference type="Google" id="ProtNLM"/>
    </source>
</evidence>
<name>A0ABS7KT36_CLOSR</name>
<keyword evidence="2" id="KW-1185">Reference proteome</keyword>
<dbReference type="EMBL" id="JAIKTU010000001">
    <property type="protein sequence ID" value="MBY0753969.1"/>
    <property type="molecule type" value="Genomic_DNA"/>
</dbReference>
<gene>
    <name evidence="1" type="ORF">K5V21_00735</name>
</gene>
<sequence>MIQVFCNRRGSGKTKKLIELANTHLDKVRGDSVYIDDDSRYMRQVDRKIRFISTEEFGVNDCESFYGMLCGVIAENYDVENIYIDGLLGIVSCSIQETSSLFKRLRSLSARFNINIFININYEFKEDIPEFIRAHVRDHVA</sequence>
<dbReference type="RefSeq" id="WP_221858333.1">
    <property type="nucleotide sequence ID" value="NZ_JAIKTU010000001.1"/>
</dbReference>